<dbReference type="AlphaFoldDB" id="A0A1I8ILU8"/>
<name>A0A1I8ILU8_9PLAT</name>
<keyword evidence="1" id="KW-1185">Reference proteome</keyword>
<dbReference type="WBParaSite" id="maker-uti_cns_0013856-snap-gene-0.3-mRNA-1">
    <property type="protein sequence ID" value="maker-uti_cns_0013856-snap-gene-0.3-mRNA-1"/>
    <property type="gene ID" value="maker-uti_cns_0013856-snap-gene-0.3"/>
</dbReference>
<reference evidence="2" key="1">
    <citation type="submission" date="2016-11" db="UniProtKB">
        <authorList>
            <consortium name="WormBaseParasite"/>
        </authorList>
    </citation>
    <scope>IDENTIFICATION</scope>
</reference>
<accession>A0A1I8ILU8</accession>
<evidence type="ECO:0000313" key="2">
    <source>
        <dbReference type="WBParaSite" id="maker-uti_cns_0013856-snap-gene-0.3-mRNA-1"/>
    </source>
</evidence>
<sequence>MRPQQRRHFKSEANRSSHLMILEQLYAAAASAGGRGVSRSAALTMHQQYQPPSLPPLLPPMS</sequence>
<organism evidence="1 2">
    <name type="scientific">Macrostomum lignano</name>
    <dbReference type="NCBI Taxonomy" id="282301"/>
    <lineage>
        <taxon>Eukaryota</taxon>
        <taxon>Metazoa</taxon>
        <taxon>Spiralia</taxon>
        <taxon>Lophotrochozoa</taxon>
        <taxon>Platyhelminthes</taxon>
        <taxon>Rhabditophora</taxon>
        <taxon>Macrostomorpha</taxon>
        <taxon>Macrostomida</taxon>
        <taxon>Macrostomidae</taxon>
        <taxon>Macrostomum</taxon>
    </lineage>
</organism>
<dbReference type="Proteomes" id="UP000095280">
    <property type="component" value="Unplaced"/>
</dbReference>
<evidence type="ECO:0000313" key="1">
    <source>
        <dbReference type="Proteomes" id="UP000095280"/>
    </source>
</evidence>
<protein>
    <submittedName>
        <fullName evidence="2">Uncharacterized protein</fullName>
    </submittedName>
</protein>
<proteinExistence type="predicted"/>